<dbReference type="InParanoid" id="A0A395JIR7"/>
<sequence>MLRTRSKKLPVLCMTILITSTIVTGCTWVKKTPGAERVRVVPLDRVTDCRNLGSVTAYTKDSVSVLNRSAEKVRQELQTLAMNDAVERQGDTIAATSKIQDGQQTFAIFRCLP</sequence>
<dbReference type="EMBL" id="QNRT01000002">
    <property type="protein sequence ID" value="RBP50676.1"/>
    <property type="molecule type" value="Genomic_DNA"/>
</dbReference>
<evidence type="ECO:0000313" key="2">
    <source>
        <dbReference type="Proteomes" id="UP000253083"/>
    </source>
</evidence>
<protein>
    <submittedName>
        <fullName evidence="1">Uncharacterized protein DUF4156</fullName>
    </submittedName>
</protein>
<organism evidence="1 2">
    <name type="scientific">Arenicella xantha</name>
    <dbReference type="NCBI Taxonomy" id="644221"/>
    <lineage>
        <taxon>Bacteria</taxon>
        <taxon>Pseudomonadati</taxon>
        <taxon>Pseudomonadota</taxon>
        <taxon>Gammaproteobacteria</taxon>
        <taxon>Arenicellales</taxon>
        <taxon>Arenicellaceae</taxon>
        <taxon>Arenicella</taxon>
    </lineage>
</organism>
<dbReference type="InterPro" id="IPR025294">
    <property type="entry name" value="DUF4156"/>
</dbReference>
<dbReference type="PROSITE" id="PS51257">
    <property type="entry name" value="PROKAR_LIPOPROTEIN"/>
    <property type="match status" value="1"/>
</dbReference>
<dbReference type="Proteomes" id="UP000253083">
    <property type="component" value="Unassembled WGS sequence"/>
</dbReference>
<dbReference type="RefSeq" id="WP_113953519.1">
    <property type="nucleotide sequence ID" value="NZ_QNRT01000002.1"/>
</dbReference>
<dbReference type="AlphaFoldDB" id="A0A395JIR7"/>
<name>A0A395JIR7_9GAMM</name>
<accession>A0A395JIR7</accession>
<gene>
    <name evidence="1" type="ORF">DFR28_10287</name>
</gene>
<dbReference type="OrthoDB" id="6120981at2"/>
<dbReference type="Pfam" id="PF13698">
    <property type="entry name" value="DUF4156"/>
    <property type="match status" value="1"/>
</dbReference>
<proteinExistence type="predicted"/>
<reference evidence="1 2" key="1">
    <citation type="submission" date="2018-06" db="EMBL/GenBank/DDBJ databases">
        <title>Genomic Encyclopedia of Type Strains, Phase IV (KMG-IV): sequencing the most valuable type-strain genomes for metagenomic binning, comparative biology and taxonomic classification.</title>
        <authorList>
            <person name="Goeker M."/>
        </authorList>
    </citation>
    <scope>NUCLEOTIDE SEQUENCE [LARGE SCALE GENOMIC DNA]</scope>
    <source>
        <strain evidence="1 2">DSM 24032</strain>
    </source>
</reference>
<keyword evidence="2" id="KW-1185">Reference proteome</keyword>
<comment type="caution">
    <text evidence="1">The sequence shown here is derived from an EMBL/GenBank/DDBJ whole genome shotgun (WGS) entry which is preliminary data.</text>
</comment>
<evidence type="ECO:0000313" key="1">
    <source>
        <dbReference type="EMBL" id="RBP50676.1"/>
    </source>
</evidence>